<dbReference type="AlphaFoldDB" id="F2TEG4"/>
<dbReference type="HOGENOM" id="CLU_2290906_0_0_1"/>
<organism evidence="1">
    <name type="scientific">Ajellomyces dermatitidis (strain ATCC 18188 / CBS 674.68)</name>
    <name type="common">Blastomyces dermatitidis</name>
    <dbReference type="NCBI Taxonomy" id="653446"/>
    <lineage>
        <taxon>Eukaryota</taxon>
        <taxon>Fungi</taxon>
        <taxon>Dikarya</taxon>
        <taxon>Ascomycota</taxon>
        <taxon>Pezizomycotina</taxon>
        <taxon>Eurotiomycetes</taxon>
        <taxon>Eurotiomycetidae</taxon>
        <taxon>Onygenales</taxon>
        <taxon>Ajellomycetaceae</taxon>
        <taxon>Blastomyces</taxon>
    </lineage>
</organism>
<evidence type="ECO:0000313" key="1">
    <source>
        <dbReference type="EMBL" id="EGE81627.1"/>
    </source>
</evidence>
<protein>
    <submittedName>
        <fullName evidence="1">Uncharacterized protein</fullName>
    </submittedName>
</protein>
<dbReference type="EMBL" id="GG749427">
    <property type="protein sequence ID" value="EGE81627.1"/>
    <property type="molecule type" value="Genomic_DNA"/>
</dbReference>
<gene>
    <name evidence="1" type="ORF">BDDG_04570</name>
</gene>
<proteinExistence type="predicted"/>
<name>F2TEG4_AJEDA</name>
<accession>F2TEG4</accession>
<reference evidence="1" key="1">
    <citation type="submission" date="2010-03" db="EMBL/GenBank/DDBJ databases">
        <title>Annotation of Blastomyces dermatitidis strain ATCC 18188.</title>
        <authorList>
            <consortium name="The Broad Institute Genome Sequencing Platform"/>
            <consortium name="Broad Institute Genome Sequencing Center for Infectious Disease."/>
            <person name="Cuomo C."/>
            <person name="Klein B."/>
            <person name="Sullivan T."/>
            <person name="Heitman J."/>
            <person name="Young S."/>
            <person name="Zeng Q."/>
            <person name="Gargeya S."/>
            <person name="Alvarado L."/>
            <person name="Berlin A.M."/>
            <person name="Chapman S.B."/>
            <person name="Chen Z."/>
            <person name="Freedman E."/>
            <person name="Gellesch M."/>
            <person name="Goldberg J."/>
            <person name="Griggs A."/>
            <person name="Gujja S."/>
            <person name="Heilman E."/>
            <person name="Heiman D."/>
            <person name="Howarth C."/>
            <person name="Mehta T."/>
            <person name="Neiman D."/>
            <person name="Pearson M."/>
            <person name="Roberts A."/>
            <person name="Saif S."/>
            <person name="Shea T."/>
            <person name="Shenoy N."/>
            <person name="Sisk P."/>
            <person name="Stolte C."/>
            <person name="Sykes S."/>
            <person name="White J."/>
            <person name="Yandava C."/>
            <person name="Haas B."/>
            <person name="Nusbaum C."/>
            <person name="Birren B."/>
        </authorList>
    </citation>
    <scope>NUCLEOTIDE SEQUENCE [LARGE SCALE GENOMIC DNA]</scope>
    <source>
        <strain evidence="1">ATCC 18188</strain>
    </source>
</reference>
<dbReference type="Proteomes" id="UP000007802">
    <property type="component" value="Unassembled WGS sequence"/>
</dbReference>
<sequence>MPLDFVPTATKGLVSDDKARGFKDLRWKIADQVTYFLAQFQLYRLRPRFRRFGEHASMLRITGMGRRREYKRVLSQRTYQPREGFSRFLGSIRGAQPPPLA</sequence>